<dbReference type="InterPro" id="IPR056178">
    <property type="entry name" value="CRF-BP_C"/>
</dbReference>
<dbReference type="InterPro" id="IPR056177">
    <property type="entry name" value="CRF-BP_N"/>
</dbReference>
<dbReference type="GO" id="GO:0051460">
    <property type="term" value="P:negative regulation of corticotropin secretion"/>
    <property type="evidence" value="ECO:0007669"/>
    <property type="project" value="TreeGrafter"/>
</dbReference>
<feature type="domain" description="Corticotropin-releasing factor binding protein N-terminal" evidence="12">
    <location>
        <begin position="52"/>
        <end position="177"/>
    </location>
</feature>
<evidence type="ECO:0000256" key="2">
    <source>
        <dbReference type="ARBA" id="ARBA00008313"/>
    </source>
</evidence>
<dbReference type="PIRSF" id="PIRSF009279">
    <property type="entry name" value="CRF_bd"/>
    <property type="match status" value="1"/>
</dbReference>
<sequence length="319" mass="35822">MAVGFRRCQLALIFWVALGGESRFLEGRQEAFADGPVLLFNQALKRQLSGEQIYRRELRCLDMLSIEGQFTFTADQPKMHCATFFIGEPEEFISIDFDFVNIDCQAGDFLKVFDGWILKGEKFPSSSDHSLPTSERYRDLCEAGASPTTIRSSQNVAMIFFRIQDVGNGFTLTIKKQPNLFPCNIISQTPSGRFTMIVPHQHRNCSFSIIYPTLIKISDLSLGHLKDFQLKKSAAGCRGTGDFMELLGGNGLDPSKMLPLADLCHSFSGPAQMKIGCDNTILRLVSSGKHINQVTFEYYQLDQYEQENNSLNEFCLSSV</sequence>
<dbReference type="PANTHER" id="PTHR10278">
    <property type="entry name" value="CORTICOTROPIN-RELEASING FACTOR-BINDING PROTEIN"/>
    <property type="match status" value="1"/>
</dbReference>
<keyword evidence="7" id="KW-0325">Glycoprotein</keyword>
<dbReference type="RefSeq" id="XP_013909134.1">
    <property type="nucleotide sequence ID" value="XM_014053659.1"/>
</dbReference>
<dbReference type="Gene3D" id="2.60.120.290">
    <property type="entry name" value="Spermadhesin, CUB domain"/>
    <property type="match status" value="1"/>
</dbReference>
<gene>
    <name evidence="15" type="primary">CRHBP</name>
</gene>
<dbReference type="GO" id="GO:0009755">
    <property type="term" value="P:hormone-mediated signaling pathway"/>
    <property type="evidence" value="ECO:0007669"/>
    <property type="project" value="TreeGrafter"/>
</dbReference>
<feature type="disulfide bond" evidence="10">
    <location>
        <begin position="60"/>
        <end position="81"/>
    </location>
</feature>
<dbReference type="Pfam" id="PF23541">
    <property type="entry name" value="CRF-BP_C"/>
    <property type="match status" value="1"/>
</dbReference>
<keyword evidence="14" id="KW-1185">Reference proteome</keyword>
<keyword evidence="4" id="KW-0964">Secreted</keyword>
<dbReference type="SUPFAM" id="SSF49854">
    <property type="entry name" value="Spermadhesin, CUB domain"/>
    <property type="match status" value="1"/>
</dbReference>
<evidence type="ECO:0000256" key="3">
    <source>
        <dbReference type="ARBA" id="ARBA00015713"/>
    </source>
</evidence>
<reference evidence="15" key="1">
    <citation type="submission" date="2025-08" db="UniProtKB">
        <authorList>
            <consortium name="RefSeq"/>
        </authorList>
    </citation>
    <scope>IDENTIFICATION</scope>
    <source>
        <tissue evidence="15">Skeletal muscle</tissue>
    </source>
</reference>
<dbReference type="PANTHER" id="PTHR10278:SF0">
    <property type="entry name" value="CORTICOTROPIN-RELEASING FACTOR-BINDING PROTEIN"/>
    <property type="match status" value="1"/>
</dbReference>
<dbReference type="KEGG" id="tsr:106538996"/>
<evidence type="ECO:0000256" key="7">
    <source>
        <dbReference type="ARBA" id="ARBA00023180"/>
    </source>
</evidence>
<evidence type="ECO:0000256" key="9">
    <source>
        <dbReference type="ARBA" id="ARBA00033162"/>
    </source>
</evidence>
<evidence type="ECO:0000256" key="5">
    <source>
        <dbReference type="ARBA" id="ARBA00022729"/>
    </source>
</evidence>
<comment type="similarity">
    <text evidence="2">Belongs to the CRF-binding protein family.</text>
</comment>
<dbReference type="GO" id="GO:0005615">
    <property type="term" value="C:extracellular space"/>
    <property type="evidence" value="ECO:0007669"/>
    <property type="project" value="TreeGrafter"/>
</dbReference>
<evidence type="ECO:0000256" key="11">
    <source>
        <dbReference type="SAM" id="SignalP"/>
    </source>
</evidence>
<feature type="domain" description="Corticotropin-releasing factor binding protein C-terminal" evidence="13">
    <location>
        <begin position="185"/>
        <end position="305"/>
    </location>
</feature>
<keyword evidence="6 10" id="KW-1015">Disulfide bond</keyword>
<feature type="disulfide bond" evidence="10">
    <location>
        <begin position="237"/>
        <end position="264"/>
    </location>
</feature>
<evidence type="ECO:0000256" key="4">
    <source>
        <dbReference type="ARBA" id="ARBA00022525"/>
    </source>
</evidence>
<feature type="signal peptide" evidence="11">
    <location>
        <begin position="1"/>
        <end position="19"/>
    </location>
</feature>
<evidence type="ECO:0000259" key="12">
    <source>
        <dbReference type="Pfam" id="PF05428"/>
    </source>
</evidence>
<feature type="disulfide bond" evidence="10">
    <location>
        <begin position="277"/>
        <end position="315"/>
    </location>
</feature>
<dbReference type="Proteomes" id="UP000504617">
    <property type="component" value="Unplaced"/>
</dbReference>
<evidence type="ECO:0000256" key="1">
    <source>
        <dbReference type="ARBA" id="ARBA00004613"/>
    </source>
</evidence>
<dbReference type="CTD" id="1393"/>
<evidence type="ECO:0000256" key="10">
    <source>
        <dbReference type="PIRSR" id="PIRSR009279-50"/>
    </source>
</evidence>
<dbReference type="OrthoDB" id="10056927at2759"/>
<dbReference type="InterPro" id="IPR008435">
    <property type="entry name" value="CRF-bd"/>
</dbReference>
<comment type="subcellular location">
    <subcellularLocation>
        <location evidence="1">Secreted</location>
    </subcellularLocation>
</comment>
<proteinExistence type="inferred from homology"/>
<evidence type="ECO:0000256" key="8">
    <source>
        <dbReference type="ARBA" id="ARBA00024997"/>
    </source>
</evidence>
<evidence type="ECO:0000259" key="13">
    <source>
        <dbReference type="Pfam" id="PF23541"/>
    </source>
</evidence>
<comment type="function">
    <text evidence="8">Binds CRF and inactivates it. May prevent inappropriate pituitary-adrenal stimulation in pregnancy.</text>
</comment>
<evidence type="ECO:0000313" key="15">
    <source>
        <dbReference type="RefSeq" id="XP_013909134.1"/>
    </source>
</evidence>
<accession>A0A6I9X1K2</accession>
<dbReference type="InterPro" id="IPR035914">
    <property type="entry name" value="Sperma_CUB_dom_sf"/>
</dbReference>
<organism evidence="14 15">
    <name type="scientific">Thamnophis sirtalis</name>
    <dbReference type="NCBI Taxonomy" id="35019"/>
    <lineage>
        <taxon>Eukaryota</taxon>
        <taxon>Metazoa</taxon>
        <taxon>Chordata</taxon>
        <taxon>Craniata</taxon>
        <taxon>Vertebrata</taxon>
        <taxon>Euteleostomi</taxon>
        <taxon>Lepidosauria</taxon>
        <taxon>Squamata</taxon>
        <taxon>Bifurcata</taxon>
        <taxon>Unidentata</taxon>
        <taxon>Episquamata</taxon>
        <taxon>Toxicofera</taxon>
        <taxon>Serpentes</taxon>
        <taxon>Colubroidea</taxon>
        <taxon>Colubridae</taxon>
        <taxon>Natricinae</taxon>
        <taxon>Thamnophis</taxon>
    </lineage>
</organism>
<name>A0A6I9X1K2_9SAUR</name>
<dbReference type="GO" id="GO:0051424">
    <property type="term" value="F:corticotropin-releasing hormone binding"/>
    <property type="evidence" value="ECO:0007669"/>
    <property type="project" value="InterPro"/>
</dbReference>
<dbReference type="AlphaFoldDB" id="A0A6I9X1K2"/>
<feature type="disulfide bond" evidence="10">
    <location>
        <begin position="183"/>
        <end position="205"/>
    </location>
</feature>
<evidence type="ECO:0000256" key="6">
    <source>
        <dbReference type="ARBA" id="ARBA00023157"/>
    </source>
</evidence>
<dbReference type="Pfam" id="PF05428">
    <property type="entry name" value="CRF-BP_N"/>
    <property type="match status" value="1"/>
</dbReference>
<feature type="chain" id="PRO_5026674394" description="Corticotropin-releasing factor-binding protein" evidence="11">
    <location>
        <begin position="20"/>
        <end position="319"/>
    </location>
</feature>
<evidence type="ECO:0000313" key="14">
    <source>
        <dbReference type="Proteomes" id="UP000504617"/>
    </source>
</evidence>
<protein>
    <recommendedName>
        <fullName evidence="3">Corticotropin-releasing factor-binding protein</fullName>
    </recommendedName>
    <alternativeName>
        <fullName evidence="9">Corticotropin-releasing hormone-binding protein</fullName>
    </alternativeName>
</protein>
<keyword evidence="5 11" id="KW-0732">Signal</keyword>
<feature type="disulfide bond" evidence="10">
    <location>
        <begin position="104"/>
        <end position="141"/>
    </location>
</feature>
<dbReference type="GeneID" id="106538996"/>